<dbReference type="AlphaFoldDB" id="A0A382IL71"/>
<proteinExistence type="predicted"/>
<dbReference type="EMBL" id="UINC01068138">
    <property type="protein sequence ID" value="SVC00514.1"/>
    <property type="molecule type" value="Genomic_DNA"/>
</dbReference>
<evidence type="ECO:0000256" key="1">
    <source>
        <dbReference type="SAM" id="Phobius"/>
    </source>
</evidence>
<feature type="transmembrane region" description="Helical" evidence="1">
    <location>
        <begin position="146"/>
        <end position="174"/>
    </location>
</feature>
<name>A0A382IL71_9ZZZZ</name>
<feature type="transmembrane region" description="Helical" evidence="1">
    <location>
        <begin position="21"/>
        <end position="43"/>
    </location>
</feature>
<feature type="transmembrane region" description="Helical" evidence="1">
    <location>
        <begin position="112"/>
        <end position="134"/>
    </location>
</feature>
<keyword evidence="1" id="KW-0472">Membrane</keyword>
<feature type="domain" description="4Fe-4S ferredoxin-type" evidence="2">
    <location>
        <begin position="148"/>
        <end position="183"/>
    </location>
</feature>
<feature type="transmembrane region" description="Helical" evidence="1">
    <location>
        <begin position="55"/>
        <end position="72"/>
    </location>
</feature>
<feature type="domain" description="4Fe-4S ferredoxin-type" evidence="2">
    <location>
        <begin position="57"/>
        <end position="100"/>
    </location>
</feature>
<keyword evidence="1" id="KW-0812">Transmembrane</keyword>
<evidence type="ECO:0000259" key="2">
    <source>
        <dbReference type="Pfam" id="PF12801"/>
    </source>
</evidence>
<organism evidence="3">
    <name type="scientific">marine metagenome</name>
    <dbReference type="NCBI Taxonomy" id="408172"/>
    <lineage>
        <taxon>unclassified sequences</taxon>
        <taxon>metagenomes</taxon>
        <taxon>ecological metagenomes</taxon>
    </lineage>
</organism>
<evidence type="ECO:0000313" key="3">
    <source>
        <dbReference type="EMBL" id="SVC00514.1"/>
    </source>
</evidence>
<sequence length="213" mass="23552">ILLAGFVAFTKRGKTKFFRRTLQVLLVCYLGLVNGDILSQALFAGWTQNGVPWERAPVLALLTLAALLVPMATGKSFYCHQLCPHGAVQQWMRKLRKSPVRLPIRLGKTLEWIPVLLLFAVLFVALSSSAFPLVNLEAFDAYVWEVAGVVAITIALVGLVASAFVPMAYCRYGCPTGALLKLFEFGPSEHGWNRRDYLSFALLGFALLIYPFA</sequence>
<gene>
    <name evidence="3" type="ORF">METZ01_LOCUS253368</name>
</gene>
<accession>A0A382IL71</accession>
<dbReference type="InterPro" id="IPR017896">
    <property type="entry name" value="4Fe4S_Fe-S-bd"/>
</dbReference>
<dbReference type="Pfam" id="PF12801">
    <property type="entry name" value="Fer4_5"/>
    <property type="match status" value="2"/>
</dbReference>
<protein>
    <recommendedName>
        <fullName evidence="2">4Fe-4S ferredoxin-type domain-containing protein</fullName>
    </recommendedName>
</protein>
<reference evidence="3" key="1">
    <citation type="submission" date="2018-05" db="EMBL/GenBank/DDBJ databases">
        <authorList>
            <person name="Lanie J.A."/>
            <person name="Ng W.-L."/>
            <person name="Kazmierczak K.M."/>
            <person name="Andrzejewski T.M."/>
            <person name="Davidsen T.M."/>
            <person name="Wayne K.J."/>
            <person name="Tettelin H."/>
            <person name="Glass J.I."/>
            <person name="Rusch D."/>
            <person name="Podicherti R."/>
            <person name="Tsui H.-C.T."/>
            <person name="Winkler M.E."/>
        </authorList>
    </citation>
    <scope>NUCLEOTIDE SEQUENCE</scope>
</reference>
<keyword evidence="1" id="KW-1133">Transmembrane helix</keyword>
<feature type="non-terminal residue" evidence="3">
    <location>
        <position position="1"/>
    </location>
</feature>